<dbReference type="AlphaFoldDB" id="A0A7K1GJ16"/>
<protein>
    <submittedName>
        <fullName evidence="2">Cyclic nucleotide-binding domain-containing protein</fullName>
    </submittedName>
</protein>
<dbReference type="PROSITE" id="PS50042">
    <property type="entry name" value="CNMP_BINDING_3"/>
    <property type="match status" value="1"/>
</dbReference>
<dbReference type="InterPro" id="IPR018490">
    <property type="entry name" value="cNMP-bd_dom_sf"/>
</dbReference>
<accession>A0A7K1GJ16</accession>
<dbReference type="SUPFAM" id="SSF51206">
    <property type="entry name" value="cAMP-binding domain-like"/>
    <property type="match status" value="1"/>
</dbReference>
<gene>
    <name evidence="2" type="ORF">GJV77_02980</name>
</gene>
<sequence>MTLKEILNTIYLLPPSSIQRIQDIAVERHFQKGHILLHADRIENKLYFIKKGVVRAFSQSEQRESTFWFGEEGDTILSMQNYVENKKSYESIELIVDCELYELDFVQLTNFYLTDIHLANLGRKLAEKELLNVERRMIMRDVLSAKERYLTLLQNQPSLLQRVPLKHIASYLGITQVSLSRIRKEK</sequence>
<dbReference type="Proteomes" id="UP000488936">
    <property type="component" value="Unassembled WGS sequence"/>
</dbReference>
<dbReference type="EMBL" id="WMJY01000004">
    <property type="protein sequence ID" value="MTH28887.1"/>
    <property type="molecule type" value="Genomic_DNA"/>
</dbReference>
<dbReference type="Pfam" id="PF00027">
    <property type="entry name" value="cNMP_binding"/>
    <property type="match status" value="1"/>
</dbReference>
<organism evidence="2 3">
    <name type="scientific">Myroides pelagicus</name>
    <dbReference type="NCBI Taxonomy" id="270914"/>
    <lineage>
        <taxon>Bacteria</taxon>
        <taxon>Pseudomonadati</taxon>
        <taxon>Bacteroidota</taxon>
        <taxon>Flavobacteriia</taxon>
        <taxon>Flavobacteriales</taxon>
        <taxon>Flavobacteriaceae</taxon>
        <taxon>Myroides</taxon>
    </lineage>
</organism>
<comment type="caution">
    <text evidence="2">The sequence shown here is derived from an EMBL/GenBank/DDBJ whole genome shotgun (WGS) entry which is preliminary data.</text>
</comment>
<dbReference type="Gene3D" id="2.60.120.10">
    <property type="entry name" value="Jelly Rolls"/>
    <property type="match status" value="1"/>
</dbReference>
<evidence type="ECO:0000259" key="1">
    <source>
        <dbReference type="PROSITE" id="PS50042"/>
    </source>
</evidence>
<dbReference type="OrthoDB" id="680421at2"/>
<evidence type="ECO:0000313" key="3">
    <source>
        <dbReference type="Proteomes" id="UP000488936"/>
    </source>
</evidence>
<name>A0A7K1GJ16_9FLAO</name>
<keyword evidence="3" id="KW-1185">Reference proteome</keyword>
<dbReference type="InterPro" id="IPR000595">
    <property type="entry name" value="cNMP-bd_dom"/>
</dbReference>
<reference evidence="2 3" key="1">
    <citation type="journal article" date="2006" name="Int. J. Syst. Evol. Microbiol.">
        <title>Myroides pelagicus sp. nov., isolated from seawater in Thailand.</title>
        <authorList>
            <person name="Yoon J."/>
            <person name="Maneerat S."/>
            <person name="Kawai F."/>
            <person name="Yokota A."/>
        </authorList>
    </citation>
    <scope>NUCLEOTIDE SEQUENCE [LARGE SCALE GENOMIC DNA]</scope>
    <source>
        <strain evidence="2 3">SM1T</strain>
    </source>
</reference>
<dbReference type="InterPro" id="IPR014710">
    <property type="entry name" value="RmlC-like_jellyroll"/>
</dbReference>
<dbReference type="CDD" id="cd00038">
    <property type="entry name" value="CAP_ED"/>
    <property type="match status" value="1"/>
</dbReference>
<dbReference type="RefSeq" id="WP_155034867.1">
    <property type="nucleotide sequence ID" value="NZ_JAYMMG010000009.1"/>
</dbReference>
<proteinExistence type="predicted"/>
<evidence type="ECO:0000313" key="2">
    <source>
        <dbReference type="EMBL" id="MTH28887.1"/>
    </source>
</evidence>
<feature type="domain" description="Cyclic nucleotide-binding" evidence="1">
    <location>
        <begin position="9"/>
        <end position="104"/>
    </location>
</feature>